<sequence length="310" mass="35986">MNILEKTDFRNLGEKYVGKVRDVYIQKDKVILISTDRYSAFDRNLALIPCKGQVLTQVSKFWFENTKDIVPNHVIDFPDPNVVVGKKCKVLPIEIVPRGYITGVTGTSLWTLYQKGQRDFGDFVLPDGMKKNQKLNSVVLTPTTKFETHDRPLSSKDVVDGNYMTKEQWEKVANISLKLFKRGQEIALQKGLILVDCKYEFGLTPEGEIMLIDEIHTPDSSRYWQANSYKERIEQGLEPENFDKEFLRLWFKDNCDPYKDEKLPEAPADMVTELSRRYIKICEQITGLPFKIETGDIEKRIENNLKKYEI</sequence>
<reference evidence="10 11" key="1">
    <citation type="journal article" date="2016" name="Nat. Commun.">
        <title>Thousands of microbial genomes shed light on interconnected biogeochemical processes in an aquifer system.</title>
        <authorList>
            <person name="Anantharaman K."/>
            <person name="Brown C.T."/>
            <person name="Hug L.A."/>
            <person name="Sharon I."/>
            <person name="Castelle C.J."/>
            <person name="Probst A.J."/>
            <person name="Thomas B.C."/>
            <person name="Singh A."/>
            <person name="Wilkins M.J."/>
            <person name="Karaoz U."/>
            <person name="Brodie E.L."/>
            <person name="Williams K.H."/>
            <person name="Hubbard S.S."/>
            <person name="Banfield J.F."/>
        </authorList>
    </citation>
    <scope>NUCLEOTIDE SEQUENCE [LARGE SCALE GENOMIC DNA]</scope>
</reference>
<dbReference type="InterPro" id="IPR028923">
    <property type="entry name" value="SAICAR_synt/ADE2_N"/>
</dbReference>
<evidence type="ECO:0000256" key="8">
    <source>
        <dbReference type="HAMAP-Rule" id="MF_00137"/>
    </source>
</evidence>
<dbReference type="CDD" id="cd01414">
    <property type="entry name" value="SAICAR_synt_Sc"/>
    <property type="match status" value="1"/>
</dbReference>
<evidence type="ECO:0000256" key="3">
    <source>
        <dbReference type="ARBA" id="ARBA00022598"/>
    </source>
</evidence>
<keyword evidence="4 8" id="KW-0547">Nucleotide-binding</keyword>
<dbReference type="EC" id="6.3.2.6" evidence="8"/>
<dbReference type="GO" id="GO:0006189">
    <property type="term" value="P:'de novo' IMP biosynthetic process"/>
    <property type="evidence" value="ECO:0007669"/>
    <property type="project" value="UniProtKB-UniRule"/>
</dbReference>
<dbReference type="Gene3D" id="3.30.470.20">
    <property type="entry name" value="ATP-grasp fold, B domain"/>
    <property type="match status" value="1"/>
</dbReference>
<evidence type="ECO:0000256" key="4">
    <source>
        <dbReference type="ARBA" id="ARBA00022741"/>
    </source>
</evidence>
<proteinExistence type="inferred from homology"/>
<dbReference type="Pfam" id="PF01259">
    <property type="entry name" value="SAICAR_synt"/>
    <property type="match status" value="1"/>
</dbReference>
<dbReference type="GO" id="GO:0005737">
    <property type="term" value="C:cytoplasm"/>
    <property type="evidence" value="ECO:0007669"/>
    <property type="project" value="TreeGrafter"/>
</dbReference>
<evidence type="ECO:0000259" key="9">
    <source>
        <dbReference type="Pfam" id="PF01259"/>
    </source>
</evidence>
<gene>
    <name evidence="8" type="primary">purC</name>
    <name evidence="10" type="ORF">A3F19_03265</name>
</gene>
<evidence type="ECO:0000256" key="2">
    <source>
        <dbReference type="ARBA" id="ARBA00010190"/>
    </source>
</evidence>
<dbReference type="PANTHER" id="PTHR43700">
    <property type="entry name" value="PHOSPHORIBOSYLAMINOIMIDAZOLE-SUCCINOCARBOXAMIDE SYNTHASE"/>
    <property type="match status" value="1"/>
</dbReference>
<dbReference type="EMBL" id="MFUJ01000031">
    <property type="protein sequence ID" value="OGI79041.1"/>
    <property type="molecule type" value="Genomic_DNA"/>
</dbReference>
<comment type="caution">
    <text evidence="10">The sequence shown here is derived from an EMBL/GenBank/DDBJ whole genome shotgun (WGS) entry which is preliminary data.</text>
</comment>
<dbReference type="HAMAP" id="MF_00137">
    <property type="entry name" value="SAICAR_synth"/>
    <property type="match status" value="1"/>
</dbReference>
<keyword evidence="6 8" id="KW-0067">ATP-binding</keyword>
<keyword evidence="5 8" id="KW-0658">Purine biosynthesis</keyword>
<organism evidence="10 11">
    <name type="scientific">Candidatus Nomurabacteria bacterium RIFCSPHIGHO2_12_FULL_37_29</name>
    <dbReference type="NCBI Taxonomy" id="1801759"/>
    <lineage>
        <taxon>Bacteria</taxon>
        <taxon>Candidatus Nomuraibacteriota</taxon>
    </lineage>
</organism>
<evidence type="ECO:0000256" key="1">
    <source>
        <dbReference type="ARBA" id="ARBA00004672"/>
    </source>
</evidence>
<name>A0A1F6WAX2_9BACT</name>
<evidence type="ECO:0000313" key="11">
    <source>
        <dbReference type="Proteomes" id="UP000177052"/>
    </source>
</evidence>
<comment type="pathway">
    <text evidence="1 8">Purine metabolism; IMP biosynthesis via de novo pathway; 5-amino-1-(5-phospho-D-ribosyl)imidazole-4-carboxamide from 5-amino-1-(5-phospho-D-ribosyl)imidazole-4-carboxylate: step 1/2.</text>
</comment>
<comment type="catalytic activity">
    <reaction evidence="7 8">
        <text>5-amino-1-(5-phospho-D-ribosyl)imidazole-4-carboxylate + L-aspartate + ATP = (2S)-2-[5-amino-1-(5-phospho-beta-D-ribosyl)imidazole-4-carboxamido]succinate + ADP + phosphate + 2 H(+)</text>
        <dbReference type="Rhea" id="RHEA:22628"/>
        <dbReference type="ChEBI" id="CHEBI:15378"/>
        <dbReference type="ChEBI" id="CHEBI:29991"/>
        <dbReference type="ChEBI" id="CHEBI:30616"/>
        <dbReference type="ChEBI" id="CHEBI:43474"/>
        <dbReference type="ChEBI" id="CHEBI:58443"/>
        <dbReference type="ChEBI" id="CHEBI:77657"/>
        <dbReference type="ChEBI" id="CHEBI:456216"/>
        <dbReference type="EC" id="6.3.2.6"/>
    </reaction>
</comment>
<dbReference type="AlphaFoldDB" id="A0A1F6WAX2"/>
<evidence type="ECO:0000256" key="6">
    <source>
        <dbReference type="ARBA" id="ARBA00022840"/>
    </source>
</evidence>
<dbReference type="UniPathway" id="UPA00074">
    <property type="reaction ID" value="UER00131"/>
</dbReference>
<evidence type="ECO:0000256" key="7">
    <source>
        <dbReference type="ARBA" id="ARBA00048475"/>
    </source>
</evidence>
<dbReference type="SUPFAM" id="SSF56104">
    <property type="entry name" value="SAICAR synthase-like"/>
    <property type="match status" value="1"/>
</dbReference>
<dbReference type="NCBIfam" id="NF009251">
    <property type="entry name" value="PRK12607.1"/>
    <property type="match status" value="1"/>
</dbReference>
<comment type="similarity">
    <text evidence="2 8">Belongs to the SAICAR synthetase family.</text>
</comment>
<dbReference type="PROSITE" id="PS01058">
    <property type="entry name" value="SAICAR_SYNTHETASE_2"/>
    <property type="match status" value="1"/>
</dbReference>
<keyword evidence="3 8" id="KW-0436">Ligase</keyword>
<dbReference type="Proteomes" id="UP000177052">
    <property type="component" value="Unassembled WGS sequence"/>
</dbReference>
<dbReference type="GO" id="GO:0005524">
    <property type="term" value="F:ATP binding"/>
    <property type="evidence" value="ECO:0007669"/>
    <property type="project" value="UniProtKB-KW"/>
</dbReference>
<evidence type="ECO:0000313" key="10">
    <source>
        <dbReference type="EMBL" id="OGI79041.1"/>
    </source>
</evidence>
<dbReference type="Gene3D" id="3.30.200.20">
    <property type="entry name" value="Phosphorylase Kinase, domain 1"/>
    <property type="match status" value="1"/>
</dbReference>
<feature type="domain" description="SAICAR synthetase/ADE2 N-terminal" evidence="9">
    <location>
        <begin position="16"/>
        <end position="261"/>
    </location>
</feature>
<dbReference type="GO" id="GO:0004639">
    <property type="term" value="F:phosphoribosylaminoimidazolesuccinocarboxamide synthase activity"/>
    <property type="evidence" value="ECO:0007669"/>
    <property type="project" value="UniProtKB-UniRule"/>
</dbReference>
<evidence type="ECO:0000256" key="5">
    <source>
        <dbReference type="ARBA" id="ARBA00022755"/>
    </source>
</evidence>
<dbReference type="PANTHER" id="PTHR43700:SF1">
    <property type="entry name" value="PHOSPHORIBOSYLAMINOIMIDAZOLE-SUCCINOCARBOXAMIDE SYNTHASE"/>
    <property type="match status" value="1"/>
</dbReference>
<dbReference type="InterPro" id="IPR018236">
    <property type="entry name" value="SAICAR_synthetase_CS"/>
</dbReference>
<protein>
    <recommendedName>
        <fullName evidence="8">Phosphoribosylaminoimidazole-succinocarboxamide synthase</fullName>
        <ecNumber evidence="8">6.3.2.6</ecNumber>
    </recommendedName>
    <alternativeName>
        <fullName evidence="8">SAICAR synthetase</fullName>
    </alternativeName>
</protein>
<accession>A0A1F6WAX2</accession>